<keyword evidence="17" id="KW-1185">Reference proteome</keyword>
<dbReference type="InterPro" id="IPR008971">
    <property type="entry name" value="HSP40/DnaJ_pept-bd"/>
</dbReference>
<feature type="binding site" evidence="12">
    <location>
        <position position="214"/>
    </location>
    <ligand>
        <name>Zn(2+)</name>
        <dbReference type="ChEBI" id="CHEBI:29105"/>
        <label>2</label>
    </ligand>
</feature>
<feature type="binding site" evidence="12">
    <location>
        <position position="171"/>
    </location>
    <ligand>
        <name>Zn(2+)</name>
        <dbReference type="ChEBI" id="CHEBI:29105"/>
        <label>1</label>
    </ligand>
</feature>
<dbReference type="SUPFAM" id="SSF46565">
    <property type="entry name" value="Chaperone J-domain"/>
    <property type="match status" value="1"/>
</dbReference>
<dbReference type="InterPro" id="IPR018253">
    <property type="entry name" value="DnaJ_domain_CS"/>
</dbReference>
<reference evidence="16 17" key="1">
    <citation type="submission" date="2018-06" db="EMBL/GenBank/DDBJ databases">
        <title>Genomic Encyclopedia of Archaeal and Bacterial Type Strains, Phase II (KMG-II): from individual species to whole genera.</title>
        <authorList>
            <person name="Goeker M."/>
        </authorList>
    </citation>
    <scope>NUCLEOTIDE SEQUENCE [LARGE SCALE GENOMIC DNA]</scope>
    <source>
        <strain evidence="16 17">DSM 23857</strain>
    </source>
</reference>
<dbReference type="InterPro" id="IPR001623">
    <property type="entry name" value="DnaJ_domain"/>
</dbReference>
<keyword evidence="8 12" id="KW-0143">Chaperone</keyword>
<keyword evidence="6 12" id="KW-0862">Zinc</keyword>
<dbReference type="PRINTS" id="PR00625">
    <property type="entry name" value="JDOMAIN"/>
</dbReference>
<dbReference type="GO" id="GO:0006260">
    <property type="term" value="P:DNA replication"/>
    <property type="evidence" value="ECO:0007669"/>
    <property type="project" value="UniProtKB-KW"/>
</dbReference>
<evidence type="ECO:0000256" key="2">
    <source>
        <dbReference type="ARBA" id="ARBA00022705"/>
    </source>
</evidence>
<evidence type="ECO:0000256" key="8">
    <source>
        <dbReference type="ARBA" id="ARBA00023186"/>
    </source>
</evidence>
<dbReference type="SMART" id="SM00271">
    <property type="entry name" value="DnaJ"/>
    <property type="match status" value="1"/>
</dbReference>
<dbReference type="EMBL" id="QLLL01000009">
    <property type="protein sequence ID" value="RAI99904.1"/>
    <property type="molecule type" value="Genomic_DNA"/>
</dbReference>
<dbReference type="GO" id="GO:0031072">
    <property type="term" value="F:heat shock protein binding"/>
    <property type="evidence" value="ECO:0007669"/>
    <property type="project" value="InterPro"/>
</dbReference>
<feature type="binding site" evidence="12">
    <location>
        <position position="188"/>
    </location>
    <ligand>
        <name>Zn(2+)</name>
        <dbReference type="ChEBI" id="CHEBI:29105"/>
        <label>2</label>
    </ligand>
</feature>
<keyword evidence="3 12" id="KW-0479">Metal-binding</keyword>
<keyword evidence="5 12" id="KW-0863">Zinc-finger</keyword>
<evidence type="ECO:0000256" key="12">
    <source>
        <dbReference type="HAMAP-Rule" id="MF_01152"/>
    </source>
</evidence>
<protein>
    <recommendedName>
        <fullName evidence="11 12">Chaperone protein DnaJ</fullName>
    </recommendedName>
</protein>
<dbReference type="GO" id="GO:0005524">
    <property type="term" value="F:ATP binding"/>
    <property type="evidence" value="ECO:0007669"/>
    <property type="project" value="InterPro"/>
</dbReference>
<keyword evidence="1 12" id="KW-0963">Cytoplasm</keyword>
<keyword evidence="2 12" id="KW-0235">DNA replication</keyword>
<dbReference type="Pfam" id="PF01556">
    <property type="entry name" value="DnaJ_C"/>
    <property type="match status" value="1"/>
</dbReference>
<dbReference type="Gene3D" id="2.10.230.10">
    <property type="entry name" value="Heat shock protein DnaJ, cysteine-rich domain"/>
    <property type="match status" value="1"/>
</dbReference>
<keyword evidence="7 12" id="KW-0346">Stress response</keyword>
<dbReference type="PROSITE" id="PS50076">
    <property type="entry name" value="DNAJ_2"/>
    <property type="match status" value="1"/>
</dbReference>
<evidence type="ECO:0000259" key="14">
    <source>
        <dbReference type="PROSITE" id="PS50076"/>
    </source>
</evidence>
<gene>
    <name evidence="12" type="primary">dnaJ</name>
    <name evidence="16" type="ORF">LX64_04458</name>
</gene>
<evidence type="ECO:0000256" key="6">
    <source>
        <dbReference type="ARBA" id="ARBA00022833"/>
    </source>
</evidence>
<dbReference type="Gene3D" id="2.60.260.20">
    <property type="entry name" value="Urease metallochaperone UreE, N-terminal domain"/>
    <property type="match status" value="2"/>
</dbReference>
<dbReference type="NCBIfam" id="TIGR02349">
    <property type="entry name" value="DnaJ_bact"/>
    <property type="match status" value="1"/>
</dbReference>
<dbReference type="AlphaFoldDB" id="A0A327Q7F1"/>
<dbReference type="SUPFAM" id="SSF57938">
    <property type="entry name" value="DnaJ/Hsp40 cysteine-rich domain"/>
    <property type="match status" value="1"/>
</dbReference>
<dbReference type="PROSITE" id="PS51188">
    <property type="entry name" value="ZF_CR"/>
    <property type="match status" value="1"/>
</dbReference>
<comment type="function">
    <text evidence="9 12">Participates actively in the response to hyperosmotic and heat shock by preventing the aggregation of stress-denatured proteins and by disaggregating proteins, also in an autonomous, DnaK-independent fashion. Unfolded proteins bind initially to DnaJ; upon interaction with the DnaJ-bound protein, DnaK hydrolyzes its bound ATP, resulting in the formation of a stable complex. GrpE releases ADP from DnaK; ATP binding to DnaK triggers the release of the substrate protein, thus completing the reaction cycle. Several rounds of ATP-dependent interactions between DnaJ, DnaK and GrpE are required for fully efficient folding. Also involved, together with DnaK and GrpE, in the DNA replication of plasmids through activation of initiation proteins.</text>
</comment>
<dbReference type="NCBIfam" id="NF008035">
    <property type="entry name" value="PRK10767.1"/>
    <property type="match status" value="1"/>
</dbReference>
<dbReference type="CDD" id="cd06257">
    <property type="entry name" value="DnaJ"/>
    <property type="match status" value="1"/>
</dbReference>
<dbReference type="HAMAP" id="MF_01152">
    <property type="entry name" value="DnaJ"/>
    <property type="match status" value="1"/>
</dbReference>
<evidence type="ECO:0000256" key="1">
    <source>
        <dbReference type="ARBA" id="ARBA00022490"/>
    </source>
</evidence>
<feature type="binding site" evidence="12">
    <location>
        <position position="231"/>
    </location>
    <ligand>
        <name>Zn(2+)</name>
        <dbReference type="ChEBI" id="CHEBI:29105"/>
        <label>1</label>
    </ligand>
</feature>
<evidence type="ECO:0000313" key="16">
    <source>
        <dbReference type="EMBL" id="RAI99904.1"/>
    </source>
</evidence>
<feature type="repeat" description="CXXCXGXG motif" evidence="12">
    <location>
        <begin position="214"/>
        <end position="221"/>
    </location>
</feature>
<dbReference type="InterPro" id="IPR001305">
    <property type="entry name" value="HSP_DnaJ_Cys-rich_dom"/>
</dbReference>
<evidence type="ECO:0000256" key="13">
    <source>
        <dbReference type="PROSITE-ProRule" id="PRU00546"/>
    </source>
</evidence>
<dbReference type="SUPFAM" id="SSF49493">
    <property type="entry name" value="HSP40/DnaJ peptide-binding domain"/>
    <property type="match status" value="2"/>
</dbReference>
<feature type="binding site" evidence="12">
    <location>
        <position position="228"/>
    </location>
    <ligand>
        <name>Zn(2+)</name>
        <dbReference type="ChEBI" id="CHEBI:29105"/>
        <label>1</label>
    </ligand>
</feature>
<dbReference type="PANTHER" id="PTHR43096:SF48">
    <property type="entry name" value="CHAPERONE PROTEIN DNAJ"/>
    <property type="match status" value="1"/>
</dbReference>
<evidence type="ECO:0000256" key="4">
    <source>
        <dbReference type="ARBA" id="ARBA00022737"/>
    </source>
</evidence>
<accession>A0A327Q7F1</accession>
<comment type="similarity">
    <text evidence="10 12">Belongs to the DnaJ family.</text>
</comment>
<feature type="domain" description="CR-type" evidence="15">
    <location>
        <begin position="158"/>
        <end position="240"/>
    </location>
</feature>
<dbReference type="PROSITE" id="PS00636">
    <property type="entry name" value="DNAJ_1"/>
    <property type="match status" value="1"/>
</dbReference>
<name>A0A327Q7F1_9BACT</name>
<feature type="binding site" evidence="12">
    <location>
        <position position="217"/>
    </location>
    <ligand>
        <name>Zn(2+)</name>
        <dbReference type="ChEBI" id="CHEBI:29105"/>
        <label>2</label>
    </ligand>
</feature>
<dbReference type="InterPro" id="IPR036869">
    <property type="entry name" value="J_dom_sf"/>
</dbReference>
<evidence type="ECO:0000256" key="11">
    <source>
        <dbReference type="ARBA" id="ARBA00067609"/>
    </source>
</evidence>
<dbReference type="GO" id="GO:0008270">
    <property type="term" value="F:zinc ion binding"/>
    <property type="evidence" value="ECO:0007669"/>
    <property type="project" value="UniProtKB-UniRule"/>
</dbReference>
<comment type="subcellular location">
    <subcellularLocation>
        <location evidence="12">Cytoplasm</location>
    </subcellularLocation>
</comment>
<feature type="zinc finger region" description="CR-type" evidence="13">
    <location>
        <begin position="158"/>
        <end position="240"/>
    </location>
</feature>
<dbReference type="CDD" id="cd10747">
    <property type="entry name" value="DnaJ_C"/>
    <property type="match status" value="1"/>
</dbReference>
<dbReference type="GO" id="GO:0051082">
    <property type="term" value="F:unfolded protein binding"/>
    <property type="evidence" value="ECO:0007669"/>
    <property type="project" value="UniProtKB-UniRule"/>
</dbReference>
<proteinExistence type="inferred from homology"/>
<dbReference type="FunFam" id="1.10.287.110:FF:000034">
    <property type="entry name" value="Chaperone protein DnaJ"/>
    <property type="match status" value="1"/>
</dbReference>
<dbReference type="Gene3D" id="1.10.287.110">
    <property type="entry name" value="DnaJ domain"/>
    <property type="match status" value="1"/>
</dbReference>
<dbReference type="GO" id="GO:0009408">
    <property type="term" value="P:response to heat"/>
    <property type="evidence" value="ECO:0007669"/>
    <property type="project" value="InterPro"/>
</dbReference>
<dbReference type="InterPro" id="IPR036410">
    <property type="entry name" value="HSP_DnaJ_Cys-rich_dom_sf"/>
</dbReference>
<dbReference type="GO" id="GO:0042026">
    <property type="term" value="P:protein refolding"/>
    <property type="evidence" value="ECO:0007669"/>
    <property type="project" value="TreeGrafter"/>
</dbReference>
<feature type="binding site" evidence="12">
    <location>
        <position position="174"/>
    </location>
    <ligand>
        <name>Zn(2+)</name>
        <dbReference type="ChEBI" id="CHEBI:29105"/>
        <label>1</label>
    </ligand>
</feature>
<dbReference type="PANTHER" id="PTHR43096">
    <property type="entry name" value="DNAJ HOMOLOG 1, MITOCHONDRIAL-RELATED"/>
    <property type="match status" value="1"/>
</dbReference>
<evidence type="ECO:0000256" key="9">
    <source>
        <dbReference type="ARBA" id="ARBA00053423"/>
    </source>
</evidence>
<feature type="repeat" description="CXXCXGXG motif" evidence="12">
    <location>
        <begin position="171"/>
        <end position="178"/>
    </location>
</feature>
<comment type="caution">
    <text evidence="16">The sequence shown here is derived from an EMBL/GenBank/DDBJ whole genome shotgun (WGS) entry which is preliminary data.</text>
</comment>
<dbReference type="Pfam" id="PF00684">
    <property type="entry name" value="DnaJ_CXXCXGXG"/>
    <property type="match status" value="1"/>
</dbReference>
<evidence type="ECO:0000256" key="5">
    <source>
        <dbReference type="ARBA" id="ARBA00022771"/>
    </source>
</evidence>
<comment type="cofactor">
    <cofactor evidence="12">
        <name>Zn(2+)</name>
        <dbReference type="ChEBI" id="CHEBI:29105"/>
    </cofactor>
    <text evidence="12">Binds 2 Zn(2+) ions per monomer.</text>
</comment>
<evidence type="ECO:0000256" key="10">
    <source>
        <dbReference type="ARBA" id="ARBA00061004"/>
    </source>
</evidence>
<evidence type="ECO:0000256" key="7">
    <source>
        <dbReference type="ARBA" id="ARBA00023016"/>
    </source>
</evidence>
<feature type="repeat" description="CXXCXGXG motif" evidence="12">
    <location>
        <begin position="188"/>
        <end position="195"/>
    </location>
</feature>
<dbReference type="Pfam" id="PF00226">
    <property type="entry name" value="DnaJ"/>
    <property type="match status" value="1"/>
</dbReference>
<dbReference type="FunFam" id="2.60.260.20:FF:000005">
    <property type="entry name" value="Chaperone protein dnaJ 1, mitochondrial"/>
    <property type="match status" value="1"/>
</dbReference>
<comment type="subunit">
    <text evidence="12">Homodimer.</text>
</comment>
<organism evidence="16 17">
    <name type="scientific">Chitinophaga skermanii</name>
    <dbReference type="NCBI Taxonomy" id="331697"/>
    <lineage>
        <taxon>Bacteria</taxon>
        <taxon>Pseudomonadati</taxon>
        <taxon>Bacteroidota</taxon>
        <taxon>Chitinophagia</taxon>
        <taxon>Chitinophagales</taxon>
        <taxon>Chitinophagaceae</taxon>
        <taxon>Chitinophaga</taxon>
    </lineage>
</organism>
<dbReference type="InterPro" id="IPR002939">
    <property type="entry name" value="DnaJ_C"/>
</dbReference>
<sequence length="401" mass="43768">MKPWLFKRILMSAKRDYYEILGVAKTASQDEIKKAYRKVAMQYHPDRNPDNKEAEEKFKEAAEAYEVLSDADKRAQYDRFGHAGVGGRGGYGGGSGHMNMDDIFSNFGDIFGDDIFGSFFGGGGGQRGGGRGGSRARGTRGSNLRIKIKLTYEEIAKGANKKIKVKKYVGCQTCNGLGAKDKNAFQTCGTCHGSGQVRKVTQTFLGQMQTVTTCPNCNGEGQTITNKCTTCKGEGRVYGEEMVSIDIPAGVQEGMQLSMTGKGNAGERGGAPGDLLILIEEEPHPELQRDGLNVAYDLHISFPDAVFGIQVEVPTIDGKAKIKIPAGTQSGKIFRLKGKGFPSVNSYEKGDQLIHVNVWTPQNVSNEEKQMIEKLQESANFKPNPEKSSKGFFEKVRDIFS</sequence>
<feature type="binding site" evidence="12">
    <location>
        <position position="191"/>
    </location>
    <ligand>
        <name>Zn(2+)</name>
        <dbReference type="ChEBI" id="CHEBI:29105"/>
        <label>2</label>
    </ligand>
</feature>
<dbReference type="FunFam" id="2.10.230.10:FF:000002">
    <property type="entry name" value="Molecular chaperone DnaJ"/>
    <property type="match status" value="1"/>
</dbReference>
<feature type="repeat" description="CXXCXGXG motif" evidence="12">
    <location>
        <begin position="228"/>
        <end position="235"/>
    </location>
</feature>
<evidence type="ECO:0000259" key="15">
    <source>
        <dbReference type="PROSITE" id="PS51188"/>
    </source>
</evidence>
<dbReference type="CDD" id="cd10719">
    <property type="entry name" value="DnaJ_zf"/>
    <property type="match status" value="1"/>
</dbReference>
<dbReference type="GO" id="GO:0005737">
    <property type="term" value="C:cytoplasm"/>
    <property type="evidence" value="ECO:0007669"/>
    <property type="project" value="UniProtKB-SubCell"/>
</dbReference>
<comment type="domain">
    <text evidence="12">The J domain is necessary and sufficient to stimulate DnaK ATPase activity. Zinc center 1 plays an important role in the autonomous, DnaK-independent chaperone activity of DnaJ. Zinc center 2 is essential for interaction with DnaK and for DnaJ activity.</text>
</comment>
<keyword evidence="4 12" id="KW-0677">Repeat</keyword>
<dbReference type="InterPro" id="IPR012724">
    <property type="entry name" value="DnaJ"/>
</dbReference>
<evidence type="ECO:0000256" key="3">
    <source>
        <dbReference type="ARBA" id="ARBA00022723"/>
    </source>
</evidence>
<dbReference type="Proteomes" id="UP000249547">
    <property type="component" value="Unassembled WGS sequence"/>
</dbReference>
<evidence type="ECO:0000313" key="17">
    <source>
        <dbReference type="Proteomes" id="UP000249547"/>
    </source>
</evidence>
<feature type="domain" description="J" evidence="14">
    <location>
        <begin position="16"/>
        <end position="81"/>
    </location>
</feature>